<dbReference type="Pfam" id="PF13411">
    <property type="entry name" value="MerR_1"/>
    <property type="match status" value="1"/>
</dbReference>
<protein>
    <recommendedName>
        <fullName evidence="8">Chromosome-anchoring protein RacA</fullName>
    </recommendedName>
</protein>
<evidence type="ECO:0000256" key="8">
    <source>
        <dbReference type="HAMAP-Rule" id="MF_01170"/>
    </source>
</evidence>
<comment type="function">
    <text evidence="8">Required for the formation of axial filaments and for anchoring the origin regions at the cell poles in sporulating cells, thus ensuring proper chromosome segregation in the prespore. Binds in a dispersed manner throughout the chromosome but preferentially to sites clustered in the origin portion of the chromosome, causing condensation of the chromosome and its remodeling into an elongated, anchored structure.</text>
</comment>
<dbReference type="GO" id="GO:0030261">
    <property type="term" value="P:chromosome condensation"/>
    <property type="evidence" value="ECO:0007669"/>
    <property type="project" value="UniProtKB-UniRule"/>
</dbReference>
<evidence type="ECO:0000256" key="6">
    <source>
        <dbReference type="ARBA" id="ARBA00023125"/>
    </source>
</evidence>
<evidence type="ECO:0000256" key="2">
    <source>
        <dbReference type="ARBA" id="ARBA00022618"/>
    </source>
</evidence>
<evidence type="ECO:0000256" key="3">
    <source>
        <dbReference type="ARBA" id="ARBA00022829"/>
    </source>
</evidence>
<proteinExistence type="inferred from homology"/>
<evidence type="ECO:0000313" key="11">
    <source>
        <dbReference type="Proteomes" id="UP000035996"/>
    </source>
</evidence>
<keyword evidence="5 8" id="KW-0175">Coiled coil</keyword>
<evidence type="ECO:0000256" key="7">
    <source>
        <dbReference type="ARBA" id="ARBA00023306"/>
    </source>
</evidence>
<dbReference type="GO" id="GO:0030435">
    <property type="term" value="P:sporulation resulting in formation of a cellular spore"/>
    <property type="evidence" value="ECO:0007669"/>
    <property type="project" value="UniProtKB-UniRule"/>
</dbReference>
<name>A0A0J6CYI1_9BACL</name>
<dbReference type="AlphaFoldDB" id="A0A0J6CYI1"/>
<dbReference type="InterPro" id="IPR009061">
    <property type="entry name" value="DNA-bd_dom_put_sf"/>
</dbReference>
<evidence type="ECO:0000259" key="9">
    <source>
        <dbReference type="Pfam" id="PF13411"/>
    </source>
</evidence>
<keyword evidence="4 8" id="KW-0749">Sporulation</keyword>
<sequence>MLLKTKQVSDELGVNPTTVQRWVKYFELSCEKNEKGHFLFTNDTLEELKSIKNDLRKGYSMEKIKGGTNEKSSPIKVISQESFEQRLDRFTVRLEQLERQLEEKANEVITVQVLQHRSELDELVKKVTSLEEKLVELEDHTSIQEAVGQSSGKVKRPWIMSLFSF</sequence>
<dbReference type="InterPro" id="IPR023522">
    <property type="entry name" value="Chrosome_anchoring_RacA"/>
</dbReference>
<evidence type="ECO:0000256" key="4">
    <source>
        <dbReference type="ARBA" id="ARBA00022969"/>
    </source>
</evidence>
<dbReference type="InterPro" id="IPR000551">
    <property type="entry name" value="MerR-type_HTH_dom"/>
</dbReference>
<dbReference type="Gene3D" id="1.10.1660.10">
    <property type="match status" value="1"/>
</dbReference>
<keyword evidence="6 8" id="KW-0238">DNA-binding</keyword>
<dbReference type="CDD" id="cd04762">
    <property type="entry name" value="HTH_MerR-trunc"/>
    <property type="match status" value="1"/>
</dbReference>
<dbReference type="HAMAP" id="MF_01170">
    <property type="entry name" value="RacA"/>
    <property type="match status" value="1"/>
</dbReference>
<dbReference type="EMBL" id="LELK01000001">
    <property type="protein sequence ID" value="KMM38195.1"/>
    <property type="molecule type" value="Genomic_DNA"/>
</dbReference>
<dbReference type="GO" id="GO:0003690">
    <property type="term" value="F:double-stranded DNA binding"/>
    <property type="evidence" value="ECO:0007669"/>
    <property type="project" value="UniProtKB-UniRule"/>
</dbReference>
<dbReference type="STRING" id="157733.AB986_02405"/>
<dbReference type="OrthoDB" id="2991292at2"/>
<dbReference type="SUPFAM" id="SSF46955">
    <property type="entry name" value="Putative DNA-binding domain"/>
    <property type="match status" value="1"/>
</dbReference>
<comment type="similarity">
    <text evidence="8">Belongs to the RacA family.</text>
</comment>
<comment type="caution">
    <text evidence="10">The sequence shown here is derived from an EMBL/GenBank/DDBJ whole genome shotgun (WGS) entry which is preliminary data.</text>
</comment>
<keyword evidence="2 8" id="KW-0132">Cell division</keyword>
<keyword evidence="1 8" id="KW-0963">Cytoplasm</keyword>
<gene>
    <name evidence="8" type="primary">racA</name>
    <name evidence="10" type="ORF">AB986_02405</name>
</gene>
<dbReference type="RefSeq" id="WP_048309278.1">
    <property type="nucleotide sequence ID" value="NZ_CP119526.1"/>
</dbReference>
<organism evidence="10 11">
    <name type="scientific">Guptibacillus hwajinpoensis</name>
    <dbReference type="NCBI Taxonomy" id="208199"/>
    <lineage>
        <taxon>Bacteria</taxon>
        <taxon>Bacillati</taxon>
        <taxon>Bacillota</taxon>
        <taxon>Bacilli</taxon>
        <taxon>Bacillales</taxon>
        <taxon>Guptibacillaceae</taxon>
        <taxon>Guptibacillus</taxon>
    </lineage>
</organism>
<keyword evidence="11" id="KW-1185">Reference proteome</keyword>
<dbReference type="Proteomes" id="UP000035996">
    <property type="component" value="Unassembled WGS sequence"/>
</dbReference>
<dbReference type="GO" id="GO:0006355">
    <property type="term" value="P:regulation of DNA-templated transcription"/>
    <property type="evidence" value="ECO:0007669"/>
    <property type="project" value="InterPro"/>
</dbReference>
<comment type="subcellular location">
    <subcellularLocation>
        <location evidence="8">Cytoplasm</location>
    </subcellularLocation>
    <text evidence="8">Localizes to cell poles and nucleoid.</text>
</comment>
<keyword evidence="3 8" id="KW-0159">Chromosome partition</keyword>
<feature type="coiled-coil region" evidence="8">
    <location>
        <begin position="80"/>
        <end position="140"/>
    </location>
</feature>
<feature type="DNA-binding region" description="H-T-H motif" evidence="8">
    <location>
        <begin position="5"/>
        <end position="25"/>
    </location>
</feature>
<accession>A0A0J6CYI1</accession>
<reference evidence="10" key="1">
    <citation type="submission" date="2015-06" db="EMBL/GenBank/DDBJ databases">
        <authorList>
            <person name="Liu B."/>
            <person name="Wang J."/>
            <person name="Zhu Y."/>
            <person name="Liu G."/>
            <person name="Chen Q."/>
            <person name="Zheng C."/>
            <person name="Che J."/>
            <person name="Ge C."/>
            <person name="Shi H."/>
            <person name="Pan Z."/>
            <person name="Liu X."/>
        </authorList>
    </citation>
    <scope>NUCLEOTIDE SEQUENCE [LARGE SCALE GENOMIC DNA]</scope>
    <source>
        <strain evidence="10">DSM 16346</strain>
    </source>
</reference>
<keyword evidence="7 8" id="KW-0131">Cell cycle</keyword>
<evidence type="ECO:0000256" key="1">
    <source>
        <dbReference type="ARBA" id="ARBA00022490"/>
    </source>
</evidence>
<evidence type="ECO:0000313" key="10">
    <source>
        <dbReference type="EMBL" id="KMM38195.1"/>
    </source>
</evidence>
<feature type="domain" description="HTH merR-type" evidence="9">
    <location>
        <begin position="4"/>
        <end position="65"/>
    </location>
</feature>
<dbReference type="GO" id="GO:0008356">
    <property type="term" value="P:asymmetric cell division"/>
    <property type="evidence" value="ECO:0007669"/>
    <property type="project" value="UniProtKB-UniRule"/>
</dbReference>
<dbReference type="GO" id="GO:0005737">
    <property type="term" value="C:cytoplasm"/>
    <property type="evidence" value="ECO:0007669"/>
    <property type="project" value="UniProtKB-SubCell"/>
</dbReference>
<evidence type="ECO:0000256" key="5">
    <source>
        <dbReference type="ARBA" id="ARBA00023054"/>
    </source>
</evidence>
<dbReference type="GO" id="GO:0007059">
    <property type="term" value="P:chromosome segregation"/>
    <property type="evidence" value="ECO:0007669"/>
    <property type="project" value="UniProtKB-UniRule"/>
</dbReference>